<dbReference type="AlphaFoldDB" id="A0A839GDJ0"/>
<organism evidence="1 2">
    <name type="scientific">Rufibacter quisquiliarum</name>
    <dbReference type="NCBI Taxonomy" id="1549639"/>
    <lineage>
        <taxon>Bacteria</taxon>
        <taxon>Pseudomonadati</taxon>
        <taxon>Bacteroidota</taxon>
        <taxon>Cytophagia</taxon>
        <taxon>Cytophagales</taxon>
        <taxon>Hymenobacteraceae</taxon>
        <taxon>Rufibacter</taxon>
    </lineage>
</organism>
<protein>
    <submittedName>
        <fullName evidence="1">Uncharacterized protein</fullName>
    </submittedName>
</protein>
<comment type="caution">
    <text evidence="1">The sequence shown here is derived from an EMBL/GenBank/DDBJ whole genome shotgun (WGS) entry which is preliminary data.</text>
</comment>
<sequence>MIKTFTQNDLVQYLYNELPRRQRQLLEDALMVDQGLAEACADLLIAQVNLDDAFAQPSQRVCDAIISYSRTVSLHP</sequence>
<dbReference type="RefSeq" id="WP_066833036.1">
    <property type="nucleotide sequence ID" value="NZ_JACJIQ010000008.1"/>
</dbReference>
<dbReference type="EMBL" id="JACJIQ010000008">
    <property type="protein sequence ID" value="MBA9077664.1"/>
    <property type="molecule type" value="Genomic_DNA"/>
</dbReference>
<reference evidence="1 2" key="1">
    <citation type="submission" date="2020-08" db="EMBL/GenBank/DDBJ databases">
        <title>Genomic Encyclopedia of Type Strains, Phase IV (KMG-IV): sequencing the most valuable type-strain genomes for metagenomic binning, comparative biology and taxonomic classification.</title>
        <authorList>
            <person name="Goeker M."/>
        </authorList>
    </citation>
    <scope>NUCLEOTIDE SEQUENCE [LARGE SCALE GENOMIC DNA]</scope>
    <source>
        <strain evidence="1 2">DSM 29854</strain>
    </source>
</reference>
<evidence type="ECO:0000313" key="2">
    <source>
        <dbReference type="Proteomes" id="UP000563094"/>
    </source>
</evidence>
<accession>A0A839GDJ0</accession>
<gene>
    <name evidence="1" type="ORF">FHS90_002382</name>
</gene>
<evidence type="ECO:0000313" key="1">
    <source>
        <dbReference type="EMBL" id="MBA9077664.1"/>
    </source>
</evidence>
<proteinExistence type="predicted"/>
<dbReference type="Proteomes" id="UP000563094">
    <property type="component" value="Unassembled WGS sequence"/>
</dbReference>
<keyword evidence="2" id="KW-1185">Reference proteome</keyword>
<name>A0A839GDJ0_9BACT</name>